<dbReference type="Proteomes" id="UP000729357">
    <property type="component" value="Unassembled WGS sequence"/>
</dbReference>
<dbReference type="AlphaFoldDB" id="A0A9P8FJE0"/>
<sequence length="166" mass="17521">MSSSIAIPKRKQPGSGSSGFASASSSSSSPYPSWANNAASPSFSPSSLASTSASPSSASTPSSMARYAERRPSLLGMSGLISSEYCVPDECLGDSLSKSEYTVVNIGGPENPRLITCIKTSQGFDWNQDIFLPSYLDYDSSDLEHRPDPVQEIILTDEEAAAILPK</sequence>
<evidence type="ECO:0000313" key="3">
    <source>
        <dbReference type="Proteomes" id="UP000729357"/>
    </source>
</evidence>
<gene>
    <name evidence="2" type="ORF">KCU98_g10813</name>
</gene>
<protein>
    <submittedName>
        <fullName evidence="2">Uncharacterized protein</fullName>
    </submittedName>
</protein>
<evidence type="ECO:0000256" key="1">
    <source>
        <dbReference type="SAM" id="MobiDB-lite"/>
    </source>
</evidence>
<feature type="region of interest" description="Disordered" evidence="1">
    <location>
        <begin position="1"/>
        <end position="66"/>
    </location>
</feature>
<keyword evidence="3" id="KW-1185">Reference proteome</keyword>
<dbReference type="EMBL" id="JAHFXS010001652">
    <property type="protein sequence ID" value="KAG9976303.1"/>
    <property type="molecule type" value="Genomic_DNA"/>
</dbReference>
<feature type="non-terminal residue" evidence="2">
    <location>
        <position position="1"/>
    </location>
</feature>
<feature type="compositionally biased region" description="Low complexity" evidence="1">
    <location>
        <begin position="18"/>
        <end position="63"/>
    </location>
</feature>
<reference evidence="2" key="1">
    <citation type="journal article" date="2021" name="J Fungi (Basel)">
        <title>Virulence traits and population genomics of the black yeast Aureobasidium melanogenum.</title>
        <authorList>
            <person name="Cernosa A."/>
            <person name="Sun X."/>
            <person name="Gostincar C."/>
            <person name="Fang C."/>
            <person name="Gunde-Cimerman N."/>
            <person name="Song Z."/>
        </authorList>
    </citation>
    <scope>NUCLEOTIDE SEQUENCE</scope>
    <source>
        <strain evidence="2">EXF-9298</strain>
    </source>
</reference>
<organism evidence="2 3">
    <name type="scientific">Aureobasidium melanogenum</name>
    <name type="common">Aureobasidium pullulans var. melanogenum</name>
    <dbReference type="NCBI Taxonomy" id="46634"/>
    <lineage>
        <taxon>Eukaryota</taxon>
        <taxon>Fungi</taxon>
        <taxon>Dikarya</taxon>
        <taxon>Ascomycota</taxon>
        <taxon>Pezizomycotina</taxon>
        <taxon>Dothideomycetes</taxon>
        <taxon>Dothideomycetidae</taxon>
        <taxon>Dothideales</taxon>
        <taxon>Saccotheciaceae</taxon>
        <taxon>Aureobasidium</taxon>
    </lineage>
</organism>
<comment type="caution">
    <text evidence="2">The sequence shown here is derived from an EMBL/GenBank/DDBJ whole genome shotgun (WGS) entry which is preliminary data.</text>
</comment>
<accession>A0A9P8FJE0</accession>
<name>A0A9P8FJE0_AURME</name>
<reference evidence="2" key="2">
    <citation type="submission" date="2021-08" db="EMBL/GenBank/DDBJ databases">
        <authorList>
            <person name="Gostincar C."/>
            <person name="Sun X."/>
            <person name="Song Z."/>
            <person name="Gunde-Cimerman N."/>
        </authorList>
    </citation>
    <scope>NUCLEOTIDE SEQUENCE</scope>
    <source>
        <strain evidence="2">EXF-9298</strain>
    </source>
</reference>
<evidence type="ECO:0000313" key="2">
    <source>
        <dbReference type="EMBL" id="KAG9976303.1"/>
    </source>
</evidence>
<proteinExistence type="predicted"/>